<reference evidence="1 2" key="1">
    <citation type="submission" date="2017-12" db="EMBL/GenBank/DDBJ databases">
        <title>Sequencing the genomes of 1000 Actinobacteria strains.</title>
        <authorList>
            <person name="Klenk H.-P."/>
        </authorList>
    </citation>
    <scope>NUCLEOTIDE SEQUENCE [LARGE SCALE GENOMIC DNA]</scope>
    <source>
        <strain evidence="1 2">DSM 45165</strain>
    </source>
</reference>
<dbReference type="AlphaFoldDB" id="A0A2N3WMQ7"/>
<evidence type="ECO:0000313" key="2">
    <source>
        <dbReference type="Proteomes" id="UP000233750"/>
    </source>
</evidence>
<sequence length="75" mass="7576">MTIVPDVSHVRSRCALSWATVAAGYAENSDGSGLAVKRSTNGYLGIAGTTPPAAADSSEGDSLPGRIDRLAVESA</sequence>
<dbReference type="EMBL" id="PJMY01000003">
    <property type="protein sequence ID" value="PKV95144.1"/>
    <property type="molecule type" value="Genomic_DNA"/>
</dbReference>
<keyword evidence="2" id="KW-1185">Reference proteome</keyword>
<name>A0A2N3WMQ7_9PSEU</name>
<organism evidence="1 2">
    <name type="scientific">Amycolatopsis echigonensis</name>
    <dbReference type="NCBI Taxonomy" id="2576905"/>
    <lineage>
        <taxon>Bacteria</taxon>
        <taxon>Bacillati</taxon>
        <taxon>Actinomycetota</taxon>
        <taxon>Actinomycetes</taxon>
        <taxon>Pseudonocardiales</taxon>
        <taxon>Pseudonocardiaceae</taxon>
        <taxon>Amycolatopsis</taxon>
    </lineage>
</organism>
<dbReference type="Proteomes" id="UP000233750">
    <property type="component" value="Unassembled WGS sequence"/>
</dbReference>
<protein>
    <submittedName>
        <fullName evidence="1">Uncharacterized protein</fullName>
    </submittedName>
</protein>
<proteinExistence type="predicted"/>
<gene>
    <name evidence="1" type="ORF">ATK30_6048</name>
</gene>
<dbReference type="RefSeq" id="WP_101438323.1">
    <property type="nucleotide sequence ID" value="NZ_PJMY01000003.1"/>
</dbReference>
<dbReference type="OrthoDB" id="4555854at2"/>
<comment type="caution">
    <text evidence="1">The sequence shown here is derived from an EMBL/GenBank/DDBJ whole genome shotgun (WGS) entry which is preliminary data.</text>
</comment>
<evidence type="ECO:0000313" key="1">
    <source>
        <dbReference type="EMBL" id="PKV95144.1"/>
    </source>
</evidence>
<accession>A0A2N3WMQ7</accession>